<protein>
    <submittedName>
        <fullName evidence="2">Uncharacterized protein</fullName>
    </submittedName>
</protein>
<evidence type="ECO:0000256" key="1">
    <source>
        <dbReference type="SAM" id="MobiDB-lite"/>
    </source>
</evidence>
<evidence type="ECO:0000313" key="3">
    <source>
        <dbReference type="Proteomes" id="UP001344447"/>
    </source>
</evidence>
<sequence length="139" mass="16467">MIEIEKFRTRFCEYHKIEKQKLDDFSKELNFKLITVDNEYWCAQSMFTLSGCYSITSKKGKEPSKVFVDEVEKEEEVIKSKLDAISKFAKEHKMKFYVPNNDIYFTLFCEHTLETEVERTDSNDPTKSEITKETTTSKE</sequence>
<feature type="region of interest" description="Disordered" evidence="1">
    <location>
        <begin position="118"/>
        <end position="139"/>
    </location>
</feature>
<accession>A0AAN7U9X4</accession>
<dbReference type="EMBL" id="JAVFKY010000001">
    <property type="protein sequence ID" value="KAK5582465.1"/>
    <property type="molecule type" value="Genomic_DNA"/>
</dbReference>
<comment type="caution">
    <text evidence="2">The sequence shown here is derived from an EMBL/GenBank/DDBJ whole genome shotgun (WGS) entry which is preliminary data.</text>
</comment>
<evidence type="ECO:0000313" key="2">
    <source>
        <dbReference type="EMBL" id="KAK5582465.1"/>
    </source>
</evidence>
<dbReference type="AlphaFoldDB" id="A0AAN7U9X4"/>
<reference evidence="2 3" key="1">
    <citation type="submission" date="2023-11" db="EMBL/GenBank/DDBJ databases">
        <title>Dfirmibasis_genome.</title>
        <authorList>
            <person name="Edelbroek B."/>
            <person name="Kjellin J."/>
            <person name="Jerlstrom-Hultqvist J."/>
            <person name="Soderbom F."/>
        </authorList>
    </citation>
    <scope>NUCLEOTIDE SEQUENCE [LARGE SCALE GENOMIC DNA]</scope>
    <source>
        <strain evidence="2 3">TNS-C-14</strain>
    </source>
</reference>
<proteinExistence type="predicted"/>
<name>A0AAN7U9X4_9MYCE</name>
<organism evidence="2 3">
    <name type="scientific">Dictyostelium firmibasis</name>
    <dbReference type="NCBI Taxonomy" id="79012"/>
    <lineage>
        <taxon>Eukaryota</taxon>
        <taxon>Amoebozoa</taxon>
        <taxon>Evosea</taxon>
        <taxon>Eumycetozoa</taxon>
        <taxon>Dictyostelia</taxon>
        <taxon>Dictyosteliales</taxon>
        <taxon>Dictyosteliaceae</taxon>
        <taxon>Dictyostelium</taxon>
    </lineage>
</organism>
<gene>
    <name evidence="2" type="ORF">RB653_004050</name>
</gene>
<keyword evidence="3" id="KW-1185">Reference proteome</keyword>
<dbReference type="Proteomes" id="UP001344447">
    <property type="component" value="Unassembled WGS sequence"/>
</dbReference>